<evidence type="ECO:0000256" key="1">
    <source>
        <dbReference type="ARBA" id="ARBA00010088"/>
    </source>
</evidence>
<dbReference type="InterPro" id="IPR050471">
    <property type="entry name" value="AB_hydrolase"/>
</dbReference>
<evidence type="ECO:0000313" key="5">
    <source>
        <dbReference type="Proteomes" id="UP000049127"/>
    </source>
</evidence>
<feature type="domain" description="AB hydrolase-1" evidence="3">
    <location>
        <begin position="21"/>
        <end position="269"/>
    </location>
</feature>
<evidence type="ECO:0000256" key="2">
    <source>
        <dbReference type="ARBA" id="ARBA00022801"/>
    </source>
</evidence>
<dbReference type="PANTHER" id="PTHR43433">
    <property type="entry name" value="HYDROLASE, ALPHA/BETA FOLD FAMILY PROTEIN"/>
    <property type="match status" value="1"/>
</dbReference>
<dbReference type="InterPro" id="IPR029058">
    <property type="entry name" value="AB_hydrolase_fold"/>
</dbReference>
<dbReference type="InterPro" id="IPR002410">
    <property type="entry name" value="Peptidase_S33"/>
</dbReference>
<dbReference type="AlphaFoldDB" id="A0A0C7QJW9"/>
<keyword evidence="2 4" id="KW-0378">Hydrolase</keyword>
<dbReference type="Gene3D" id="3.40.50.1820">
    <property type="entry name" value="alpha/beta hydrolase"/>
    <property type="match status" value="1"/>
</dbReference>
<dbReference type="Proteomes" id="UP000049127">
    <property type="component" value="Unassembled WGS sequence"/>
</dbReference>
<dbReference type="EMBL" id="CEKZ01000003">
    <property type="protein sequence ID" value="CEQ04483.1"/>
    <property type="molecule type" value="Genomic_DNA"/>
</dbReference>
<reference evidence="4 5" key="1">
    <citation type="submission" date="2015-01" db="EMBL/GenBank/DDBJ databases">
        <authorList>
            <person name="Aslett A.Martin."/>
            <person name="De Silva Nishadi"/>
        </authorList>
    </citation>
    <scope>NUCLEOTIDE SEQUENCE [LARGE SCALE GENOMIC DNA]</scope>
    <source>
        <strain evidence="4 5">R28058</strain>
    </source>
</reference>
<evidence type="ECO:0000313" key="4">
    <source>
        <dbReference type="EMBL" id="CEQ04483.1"/>
    </source>
</evidence>
<comment type="similarity">
    <text evidence="1">Belongs to the peptidase S33 family.</text>
</comment>
<evidence type="ECO:0000259" key="3">
    <source>
        <dbReference type="Pfam" id="PF00561"/>
    </source>
</evidence>
<gene>
    <name evidence="4" type="primary">pepI_2</name>
    <name evidence="4" type="ORF">R28058_22161</name>
</gene>
<dbReference type="GO" id="GO:0006508">
    <property type="term" value="P:proteolysis"/>
    <property type="evidence" value="ECO:0007669"/>
    <property type="project" value="InterPro"/>
</dbReference>
<accession>A0A0C7QJW9</accession>
<dbReference type="InterPro" id="IPR000073">
    <property type="entry name" value="AB_hydrolase_1"/>
</dbReference>
<protein>
    <submittedName>
        <fullName evidence="4">Proline iminopeptidase</fullName>
        <ecNumber evidence="4">3.4.11.5</ecNumber>
    </submittedName>
</protein>
<proteinExistence type="inferred from homology"/>
<dbReference type="PANTHER" id="PTHR43433:SF5">
    <property type="entry name" value="AB HYDROLASE-1 DOMAIN-CONTAINING PROTEIN"/>
    <property type="match status" value="1"/>
</dbReference>
<dbReference type="RefSeq" id="WP_055336345.1">
    <property type="nucleotide sequence ID" value="NZ_CDNF01000014.1"/>
</dbReference>
<sequence>MEKYIVNEDGKIFYKVIGEGKPILFIHGGPGLTHNYFLPHFLELAKLNYKLIFFDQRGNGKSTYLNNSKYINIDQFTNDIEILRKELNIDKLIIFGHSMGTFFAMDYAKKFPQNVENLILCNATPMNLSTLGKMNEIMIKRLNPYTKDLDNITNTVNFKNYDKDTLKKYLVELNRHNFFDENLVYKLFDGVDINESYIKNFEFINTTLLNEYVNLLSDYDISSIESPILIINSDYDFIPIESSLYIKNKVNQCEIKTIYKSGHYPFIEKTEEVINTIDGYLKKFEI</sequence>
<keyword evidence="4" id="KW-0645">Protease</keyword>
<dbReference type="Pfam" id="PF00561">
    <property type="entry name" value="Abhydrolase_1"/>
    <property type="match status" value="1"/>
</dbReference>
<organism evidence="4 5">
    <name type="scientific">Paraclostridium sordellii</name>
    <name type="common">Clostridium sordellii</name>
    <dbReference type="NCBI Taxonomy" id="1505"/>
    <lineage>
        <taxon>Bacteria</taxon>
        <taxon>Bacillati</taxon>
        <taxon>Bacillota</taxon>
        <taxon>Clostridia</taxon>
        <taxon>Peptostreptococcales</taxon>
        <taxon>Peptostreptococcaceae</taxon>
        <taxon>Paraclostridium</taxon>
    </lineage>
</organism>
<dbReference type="OrthoDB" id="9775557at2"/>
<dbReference type="PRINTS" id="PR00793">
    <property type="entry name" value="PROAMNOPTASE"/>
</dbReference>
<dbReference type="EC" id="3.4.11.5" evidence="4"/>
<name>A0A0C7QJW9_PARSO</name>
<keyword evidence="4" id="KW-0031">Aminopeptidase</keyword>
<dbReference type="GO" id="GO:0004177">
    <property type="term" value="F:aminopeptidase activity"/>
    <property type="evidence" value="ECO:0007669"/>
    <property type="project" value="UniProtKB-KW"/>
</dbReference>
<dbReference type="SUPFAM" id="SSF53474">
    <property type="entry name" value="alpha/beta-Hydrolases"/>
    <property type="match status" value="1"/>
</dbReference>